<accession>A0ABY5H037</accession>
<name>A0ABY5H037_9GAMM</name>
<proteinExistence type="predicted"/>
<evidence type="ECO:0000259" key="2">
    <source>
        <dbReference type="Pfam" id="PF14341"/>
    </source>
</evidence>
<evidence type="ECO:0000313" key="4">
    <source>
        <dbReference type="Proteomes" id="UP001059950"/>
    </source>
</evidence>
<reference evidence="3" key="1">
    <citation type="submission" date="2021-04" db="EMBL/GenBank/DDBJ databases">
        <title>Oceanospirillales bacteria with DddD are important DMSP degraders in coastal seawater.</title>
        <authorList>
            <person name="Liu J."/>
        </authorList>
    </citation>
    <scope>NUCLEOTIDE SEQUENCE</scope>
    <source>
        <strain evidence="3">GY6</strain>
        <plasmid evidence="3">unnamed</plasmid>
    </source>
</reference>
<sequence>MLTDMLLKKKTLCFKQQQGAATLVVAVVLLVIVLGISFFTAEVVISEKKVTANVYRAKQAFHAAQAGIDYGIAYSREGFDQDGDSVLDLTIASGAERTASVGSATYTVSFLDVSSDADMALVEVSSVGFSDDEQIQRTISILIGEVPLVPNPPDLPIVARGYVNATGNLNVYNVFSNLNIWSGTTVSSWGSADTYIRDPDWDNSGDWDGSTDLSAYLDSKGLDQSDVDTIQSTTKNTRGPDVIDGDANLDTATEDEFTENFFGRTLAELVSLANLSMTASELSAADSDDIKGKLIYLSDAKINGGTIGTPTDPVILVADSPLSISGGPQIYGVIIANSVDKVVGTADIFGGIVSENALDMGSGTANVYYDENVVNNLDKINTKEVVRGSWRDW</sequence>
<dbReference type="Proteomes" id="UP001059950">
    <property type="component" value="Plasmid unnamed"/>
</dbReference>
<gene>
    <name evidence="3" type="ORF">KDX31_19800</name>
</gene>
<geneLocation type="plasmid" evidence="3 4">
    <name>unnamed</name>
</geneLocation>
<keyword evidence="1" id="KW-0472">Membrane</keyword>
<dbReference type="EMBL" id="CP073345">
    <property type="protein sequence ID" value="UTW05638.1"/>
    <property type="molecule type" value="Genomic_DNA"/>
</dbReference>
<evidence type="ECO:0000256" key="1">
    <source>
        <dbReference type="SAM" id="Phobius"/>
    </source>
</evidence>
<keyword evidence="1" id="KW-0812">Transmembrane</keyword>
<keyword evidence="3" id="KW-0614">Plasmid</keyword>
<keyword evidence="1" id="KW-1133">Transmembrane helix</keyword>
<dbReference type="InterPro" id="IPR025746">
    <property type="entry name" value="PilX_N_dom"/>
</dbReference>
<feature type="domain" description="Type 4 fimbrial biogenesis protein PilX N-terminal" evidence="2">
    <location>
        <begin position="18"/>
        <end position="68"/>
    </location>
</feature>
<feature type="transmembrane region" description="Helical" evidence="1">
    <location>
        <begin position="20"/>
        <end position="41"/>
    </location>
</feature>
<keyword evidence="4" id="KW-1185">Reference proteome</keyword>
<organism evidence="3 4">
    <name type="scientific">Amphritea atlantica</name>
    <dbReference type="NCBI Taxonomy" id="355243"/>
    <lineage>
        <taxon>Bacteria</taxon>
        <taxon>Pseudomonadati</taxon>
        <taxon>Pseudomonadota</taxon>
        <taxon>Gammaproteobacteria</taxon>
        <taxon>Oceanospirillales</taxon>
        <taxon>Oceanospirillaceae</taxon>
        <taxon>Amphritea</taxon>
    </lineage>
</organism>
<dbReference type="Pfam" id="PF14341">
    <property type="entry name" value="PilX_N"/>
    <property type="match status" value="1"/>
</dbReference>
<protein>
    <recommendedName>
        <fullName evidence="2">Type 4 fimbrial biogenesis protein PilX N-terminal domain-containing protein</fullName>
    </recommendedName>
</protein>
<evidence type="ECO:0000313" key="3">
    <source>
        <dbReference type="EMBL" id="UTW05638.1"/>
    </source>
</evidence>